<dbReference type="GO" id="GO:0016783">
    <property type="term" value="F:sulfurtransferase activity"/>
    <property type="evidence" value="ECO:0007669"/>
    <property type="project" value="InterPro"/>
</dbReference>
<evidence type="ECO:0000313" key="4">
    <source>
        <dbReference type="EMBL" id="MBB6093866.1"/>
    </source>
</evidence>
<dbReference type="Gene3D" id="3.40.140.10">
    <property type="entry name" value="Cytidine Deaminase, domain 2"/>
    <property type="match status" value="1"/>
</dbReference>
<sequence length="283" mass="30433">MSPSAASTRPHAACHVNRDRAQLRAETLVIEEPLEIRIVSQGREEAVTVTMRTPGADRELALGFLIAERILRDASQVKTIHPCGQRSNVIKVELREGVEPRLKSVARNFASSASCGLCGKTSLEAVSTLDPVVSIECLAPPIPTSFLYGIPQRLRAAQQVFDLTGGLHAVAAFDLGGDLLTMHEDVGRHNAVDKVIGTLTATDWQPSRTLFALSGRAGFELVQKAAAVQVPVIVAIGAPSSLAVQLAEQVGITLIGFLRASSFNVYTHPQRLEQYVPQMQEAV</sequence>
<name>A0A841HLX0_9GAMM</name>
<comment type="caution">
    <text evidence="3">Lacks conserved residue(s) required for the propagation of feature annotation.</text>
</comment>
<dbReference type="GO" id="GO:0097163">
    <property type="term" value="F:sulfur carrier activity"/>
    <property type="evidence" value="ECO:0007669"/>
    <property type="project" value="UniProtKB-UniRule"/>
</dbReference>
<proteinExistence type="inferred from homology"/>
<evidence type="ECO:0000256" key="2">
    <source>
        <dbReference type="ARBA" id="ARBA00023150"/>
    </source>
</evidence>
<dbReference type="Proteomes" id="UP000588068">
    <property type="component" value="Unassembled WGS sequence"/>
</dbReference>
<keyword evidence="5" id="KW-1185">Reference proteome</keyword>
<evidence type="ECO:0000256" key="3">
    <source>
        <dbReference type="HAMAP-Rule" id="MF_00187"/>
    </source>
</evidence>
<dbReference type="GO" id="GO:0006777">
    <property type="term" value="P:Mo-molybdopterin cofactor biosynthetic process"/>
    <property type="evidence" value="ECO:0007669"/>
    <property type="project" value="UniProtKB-UniRule"/>
</dbReference>
<comment type="function">
    <text evidence="3">Required for formate dehydrogenase (FDH) activity. Acts as a sulfur carrier protein that transfers sulfur from IscS to the molybdenum cofactor prior to its insertion into FDH.</text>
</comment>
<dbReference type="HAMAP" id="MF_00187">
    <property type="entry name" value="FdhD"/>
    <property type="match status" value="1"/>
</dbReference>
<reference evidence="4 5" key="1">
    <citation type="submission" date="2020-08" db="EMBL/GenBank/DDBJ databases">
        <title>Genomic Encyclopedia of Type Strains, Phase IV (KMG-IV): sequencing the most valuable type-strain genomes for metagenomic binning, comparative biology and taxonomic classification.</title>
        <authorList>
            <person name="Goeker M."/>
        </authorList>
    </citation>
    <scope>NUCLEOTIDE SEQUENCE [LARGE SCALE GENOMIC DNA]</scope>
    <source>
        <strain evidence="4 5">DSM 26723</strain>
    </source>
</reference>
<dbReference type="InterPro" id="IPR016193">
    <property type="entry name" value="Cytidine_deaminase-like"/>
</dbReference>
<dbReference type="NCBIfam" id="TIGR00129">
    <property type="entry name" value="fdhD_narQ"/>
    <property type="match status" value="1"/>
</dbReference>
<dbReference type="PIRSF" id="PIRSF015626">
    <property type="entry name" value="FdhD"/>
    <property type="match status" value="1"/>
</dbReference>
<comment type="caution">
    <text evidence="4">The sequence shown here is derived from an EMBL/GenBank/DDBJ whole genome shotgun (WGS) entry which is preliminary data.</text>
</comment>
<dbReference type="EMBL" id="JACHHZ010000003">
    <property type="protein sequence ID" value="MBB6093866.1"/>
    <property type="molecule type" value="Genomic_DNA"/>
</dbReference>
<comment type="subcellular location">
    <subcellularLocation>
        <location evidence="3">Cytoplasm</location>
    </subcellularLocation>
</comment>
<dbReference type="InterPro" id="IPR003786">
    <property type="entry name" value="FdhD"/>
</dbReference>
<dbReference type="AlphaFoldDB" id="A0A841HLX0"/>
<dbReference type="GO" id="GO:0005737">
    <property type="term" value="C:cytoplasm"/>
    <property type="evidence" value="ECO:0007669"/>
    <property type="project" value="UniProtKB-SubCell"/>
</dbReference>
<dbReference type="Gene3D" id="3.10.20.10">
    <property type="match status" value="1"/>
</dbReference>
<dbReference type="PANTHER" id="PTHR30592:SF1">
    <property type="entry name" value="SULFUR CARRIER PROTEIN FDHD"/>
    <property type="match status" value="1"/>
</dbReference>
<dbReference type="SUPFAM" id="SSF53927">
    <property type="entry name" value="Cytidine deaminase-like"/>
    <property type="match status" value="1"/>
</dbReference>
<evidence type="ECO:0000313" key="5">
    <source>
        <dbReference type="Proteomes" id="UP000588068"/>
    </source>
</evidence>
<dbReference type="PANTHER" id="PTHR30592">
    <property type="entry name" value="FORMATE DEHYDROGENASE"/>
    <property type="match status" value="1"/>
</dbReference>
<protein>
    <recommendedName>
        <fullName evidence="3">Sulfur carrier protein FdhD</fullName>
    </recommendedName>
</protein>
<keyword evidence="2 3" id="KW-0501">Molybdenum cofactor biosynthesis</keyword>
<organism evidence="4 5">
    <name type="scientific">Povalibacter uvarum</name>
    <dbReference type="NCBI Taxonomy" id="732238"/>
    <lineage>
        <taxon>Bacteria</taxon>
        <taxon>Pseudomonadati</taxon>
        <taxon>Pseudomonadota</taxon>
        <taxon>Gammaproteobacteria</taxon>
        <taxon>Steroidobacterales</taxon>
        <taxon>Steroidobacteraceae</taxon>
        <taxon>Povalibacter</taxon>
    </lineage>
</organism>
<comment type="similarity">
    <text evidence="3">Belongs to the FdhD family.</text>
</comment>
<evidence type="ECO:0000256" key="1">
    <source>
        <dbReference type="ARBA" id="ARBA00022490"/>
    </source>
</evidence>
<dbReference type="Pfam" id="PF02634">
    <property type="entry name" value="FdhD-NarQ"/>
    <property type="match status" value="1"/>
</dbReference>
<dbReference type="RefSeq" id="WP_184332631.1">
    <property type="nucleotide sequence ID" value="NZ_JACHHZ010000003.1"/>
</dbReference>
<gene>
    <name evidence="3" type="primary">fdhD</name>
    <name evidence="4" type="ORF">HNQ60_002747</name>
</gene>
<accession>A0A841HLX0</accession>
<feature type="active site" description="Cysteine persulfide intermediate" evidence="3">
    <location>
        <position position="115"/>
    </location>
</feature>
<keyword evidence="1 3" id="KW-0963">Cytoplasm</keyword>